<dbReference type="PANTHER" id="PTHR36529:SF1">
    <property type="entry name" value="GLYCOSYLTRANSFERASE"/>
    <property type="match status" value="1"/>
</dbReference>
<protein>
    <recommendedName>
        <fullName evidence="4">DUF2064 domain-containing protein</fullName>
    </recommendedName>
</protein>
<accession>A0A1Z5KS23</accession>
<dbReference type="Pfam" id="PF09837">
    <property type="entry name" value="DUF2064"/>
    <property type="match status" value="1"/>
</dbReference>
<evidence type="ECO:0000313" key="3">
    <source>
        <dbReference type="Proteomes" id="UP000198406"/>
    </source>
</evidence>
<sequence length="397" mass="43911">MGRAPTVSGSVVVVAKCPIPGRSKTRLIPLTGVDGSAQLATAMLADVLTALTQAETEKNFDRILLYAPPTDVGKLTMENLLDRFGIPRQRTDENEASEVMSTKTYKSSKSDRKHTKSWNPDAWTLLPMSNEKINSEGDPIDHSSSKPLNLKSSYLSDILENALHRVRLRLRKLKSDGPVIFVGMDSPDIPLDELAYALEDCKRARVCPSADGGYGLLSVPYHAPADRIFAGVRWSDPLTLASQLKALTDEDVRVTVGRVMYDVDEPDDVIQLVERLQKSERRLDGNEEDQQDNLVKAPPKTVRQERTTGSCNFTIQTLQELKLWGPDGKLRGLNKESHVDDDDGTIAKQATLSTSFSTHDHVEDYGEEVLIHSYTSSAYEEGFVPSHDMAGSHSYSL</sequence>
<dbReference type="OrthoDB" id="191769at2759"/>
<dbReference type="EMBL" id="BDSP01000279">
    <property type="protein sequence ID" value="GAX28728.1"/>
    <property type="molecule type" value="Genomic_DNA"/>
</dbReference>
<feature type="region of interest" description="Disordered" evidence="1">
    <location>
        <begin position="93"/>
        <end position="116"/>
    </location>
</feature>
<dbReference type="Gene3D" id="3.90.550.10">
    <property type="entry name" value="Spore Coat Polysaccharide Biosynthesis Protein SpsA, Chain A"/>
    <property type="match status" value="1"/>
</dbReference>
<reference evidence="2 3" key="1">
    <citation type="journal article" date="2015" name="Plant Cell">
        <title>Oil accumulation by the oleaginous diatom Fistulifera solaris as revealed by the genome and transcriptome.</title>
        <authorList>
            <person name="Tanaka T."/>
            <person name="Maeda Y."/>
            <person name="Veluchamy A."/>
            <person name="Tanaka M."/>
            <person name="Abida H."/>
            <person name="Marechal E."/>
            <person name="Bowler C."/>
            <person name="Muto M."/>
            <person name="Sunaga Y."/>
            <person name="Tanaka M."/>
            <person name="Yoshino T."/>
            <person name="Taniguchi T."/>
            <person name="Fukuda Y."/>
            <person name="Nemoto M."/>
            <person name="Matsumoto M."/>
            <person name="Wong P.S."/>
            <person name="Aburatani S."/>
            <person name="Fujibuchi W."/>
        </authorList>
    </citation>
    <scope>NUCLEOTIDE SEQUENCE [LARGE SCALE GENOMIC DNA]</scope>
    <source>
        <strain evidence="2 3">JPCC DA0580</strain>
    </source>
</reference>
<dbReference type="PANTHER" id="PTHR36529">
    <property type="entry name" value="SLL1095 PROTEIN"/>
    <property type="match status" value="1"/>
</dbReference>
<keyword evidence="3" id="KW-1185">Reference proteome</keyword>
<evidence type="ECO:0008006" key="4">
    <source>
        <dbReference type="Google" id="ProtNLM"/>
    </source>
</evidence>
<proteinExistence type="predicted"/>
<dbReference type="Proteomes" id="UP000198406">
    <property type="component" value="Unassembled WGS sequence"/>
</dbReference>
<gene>
    <name evidence="2" type="ORF">FisN_25Lh220</name>
</gene>
<evidence type="ECO:0000256" key="1">
    <source>
        <dbReference type="SAM" id="MobiDB-lite"/>
    </source>
</evidence>
<dbReference type="InterPro" id="IPR029044">
    <property type="entry name" value="Nucleotide-diphossugar_trans"/>
</dbReference>
<dbReference type="InParanoid" id="A0A1Z5KS23"/>
<evidence type="ECO:0000313" key="2">
    <source>
        <dbReference type="EMBL" id="GAX28728.1"/>
    </source>
</evidence>
<dbReference type="SUPFAM" id="SSF53448">
    <property type="entry name" value="Nucleotide-diphospho-sugar transferases"/>
    <property type="match status" value="2"/>
</dbReference>
<dbReference type="InterPro" id="IPR018641">
    <property type="entry name" value="Trfase_1_rSAM/seldom-assoc"/>
</dbReference>
<name>A0A1Z5KS23_FISSO</name>
<dbReference type="AlphaFoldDB" id="A0A1Z5KS23"/>
<comment type="caution">
    <text evidence="2">The sequence shown here is derived from an EMBL/GenBank/DDBJ whole genome shotgun (WGS) entry which is preliminary data.</text>
</comment>
<organism evidence="2 3">
    <name type="scientific">Fistulifera solaris</name>
    <name type="common">Oleaginous diatom</name>
    <dbReference type="NCBI Taxonomy" id="1519565"/>
    <lineage>
        <taxon>Eukaryota</taxon>
        <taxon>Sar</taxon>
        <taxon>Stramenopiles</taxon>
        <taxon>Ochrophyta</taxon>
        <taxon>Bacillariophyta</taxon>
        <taxon>Bacillariophyceae</taxon>
        <taxon>Bacillariophycidae</taxon>
        <taxon>Naviculales</taxon>
        <taxon>Naviculaceae</taxon>
        <taxon>Fistulifera</taxon>
    </lineage>
</organism>